<dbReference type="EMBL" id="CAFBMN010000002">
    <property type="protein sequence ID" value="CAB4893748.1"/>
    <property type="molecule type" value="Genomic_DNA"/>
</dbReference>
<dbReference type="PANTHER" id="PTHR10146">
    <property type="entry name" value="PROLINE SYNTHETASE CO-TRANSCRIBED BACTERIAL HOMOLOG PROTEIN"/>
    <property type="match status" value="1"/>
</dbReference>
<dbReference type="InterPro" id="IPR001608">
    <property type="entry name" value="Ala_racemase_N"/>
</dbReference>
<dbReference type="EMBL" id="CAFBOP010000002">
    <property type="protein sequence ID" value="CAB4976529.1"/>
    <property type="molecule type" value="Genomic_DNA"/>
</dbReference>
<dbReference type="EMBL" id="CAFBPP010000002">
    <property type="protein sequence ID" value="CAB5008874.1"/>
    <property type="molecule type" value="Genomic_DNA"/>
</dbReference>
<keyword evidence="1" id="KW-0663">Pyridoxal phosphate</keyword>
<dbReference type="Gene3D" id="3.20.20.10">
    <property type="entry name" value="Alanine racemase"/>
    <property type="match status" value="1"/>
</dbReference>
<dbReference type="SUPFAM" id="SSF51419">
    <property type="entry name" value="PLP-binding barrel"/>
    <property type="match status" value="1"/>
</dbReference>
<dbReference type="InterPro" id="IPR011078">
    <property type="entry name" value="PyrdxlP_homeostasis"/>
</dbReference>
<dbReference type="PIRSF" id="PIRSF004848">
    <property type="entry name" value="YBL036c_PLPDEIII"/>
    <property type="match status" value="1"/>
</dbReference>
<dbReference type="Pfam" id="PF01168">
    <property type="entry name" value="Ala_racemase_N"/>
    <property type="match status" value="1"/>
</dbReference>
<protein>
    <submittedName>
        <fullName evidence="4">Unannotated protein</fullName>
    </submittedName>
</protein>
<dbReference type="PANTHER" id="PTHR10146:SF14">
    <property type="entry name" value="PYRIDOXAL PHOSPHATE HOMEOSTASIS PROTEIN"/>
    <property type="match status" value="1"/>
</dbReference>
<dbReference type="NCBIfam" id="TIGR00044">
    <property type="entry name" value="YggS family pyridoxal phosphate-dependent enzyme"/>
    <property type="match status" value="1"/>
</dbReference>
<reference evidence="4" key="1">
    <citation type="submission" date="2020-05" db="EMBL/GenBank/DDBJ databases">
        <authorList>
            <person name="Chiriac C."/>
            <person name="Salcher M."/>
            <person name="Ghai R."/>
            <person name="Kavagutti S V."/>
        </authorList>
    </citation>
    <scope>NUCLEOTIDE SEQUENCE</scope>
</reference>
<organism evidence="4">
    <name type="scientific">freshwater metagenome</name>
    <dbReference type="NCBI Taxonomy" id="449393"/>
    <lineage>
        <taxon>unclassified sequences</taxon>
        <taxon>metagenomes</taxon>
        <taxon>ecological metagenomes</taxon>
    </lineage>
</organism>
<sequence length="229" mass="25391">MELDDRQIQISENLEKVREKVRVACEKAGRSATEITLIAVTKTYPLSDISALVHLGVHEFGENRSAEGEEKAKEISGTWHFQGQMQSNKIKQIVQWANVIHSLDDLRHIPFIKKSLPDGKVISVFLQVALDENLHRGGAPEELLPVLAEKVLSTQGLQLEGLMAVAPLDQDPHRGFSHLERIHSEFSQQFPMSKNLSAGMSNDFEVAIQYGATHIRVGSSILGVRTGPL</sequence>
<dbReference type="InterPro" id="IPR029066">
    <property type="entry name" value="PLP-binding_barrel"/>
</dbReference>
<evidence type="ECO:0000313" key="4">
    <source>
        <dbReference type="EMBL" id="CAB4893748.1"/>
    </source>
</evidence>
<dbReference type="HAMAP" id="MF_02087">
    <property type="entry name" value="PLP_homeostasis"/>
    <property type="match status" value="1"/>
</dbReference>
<proteinExistence type="inferred from homology"/>
<evidence type="ECO:0000313" key="6">
    <source>
        <dbReference type="EMBL" id="CAB5008874.1"/>
    </source>
</evidence>
<evidence type="ECO:0000259" key="2">
    <source>
        <dbReference type="Pfam" id="PF01168"/>
    </source>
</evidence>
<evidence type="ECO:0000313" key="5">
    <source>
        <dbReference type="EMBL" id="CAB4976529.1"/>
    </source>
</evidence>
<dbReference type="CDD" id="cd00635">
    <property type="entry name" value="PLPDE_III_YBL036c_like"/>
    <property type="match status" value="1"/>
</dbReference>
<name>A0A6J7FIL2_9ZZZZ</name>
<dbReference type="GO" id="GO:0030170">
    <property type="term" value="F:pyridoxal phosphate binding"/>
    <property type="evidence" value="ECO:0007669"/>
    <property type="project" value="InterPro"/>
</dbReference>
<feature type="domain" description="Alanine racemase N-terminal" evidence="2">
    <location>
        <begin position="13"/>
        <end position="225"/>
    </location>
</feature>
<evidence type="ECO:0000313" key="3">
    <source>
        <dbReference type="EMBL" id="CAB4779570.1"/>
    </source>
</evidence>
<gene>
    <name evidence="3" type="ORF">UFOPK2967_00188</name>
    <name evidence="4" type="ORF">UFOPK3587_00069</name>
    <name evidence="5" type="ORF">UFOPK3984_00117</name>
    <name evidence="6" type="ORF">UFOPK4114_00129</name>
</gene>
<accession>A0A6J7FIL2</accession>
<evidence type="ECO:0000256" key="1">
    <source>
        <dbReference type="ARBA" id="ARBA00022898"/>
    </source>
</evidence>
<dbReference type="EMBL" id="CAFAAC010000005">
    <property type="protein sequence ID" value="CAB4779570.1"/>
    <property type="molecule type" value="Genomic_DNA"/>
</dbReference>
<dbReference type="AlphaFoldDB" id="A0A6J7FIL2"/>